<comment type="similarity">
    <text evidence="1">Belongs to the small GTPase superfamily. Rab family.</text>
</comment>
<dbReference type="InterPro" id="IPR001806">
    <property type="entry name" value="Small_GTPase"/>
</dbReference>
<evidence type="ECO:0000313" key="4">
    <source>
        <dbReference type="RefSeq" id="XP_022086495.1"/>
    </source>
</evidence>
<proteinExistence type="inferred from homology"/>
<sequence length="169" mass="19595">MRRLDFKVVLLGNTCGGKTCLMERYYSDRFMEAEADTAGQEKYTAVSRLYYRGAQAAVLCYDLTNPTSFDKVRFWLEEVKKSEEFCKIYLCGTKLDLVEEGREARQVDSDFVAYYADEFCAEVFETSSKTGYNVKELFFKIASDFAYDTTSEHLEDFNNKRKCCCYCPS</sequence>
<dbReference type="SMART" id="SM00175">
    <property type="entry name" value="RAB"/>
    <property type="match status" value="1"/>
</dbReference>
<name>A0A8B7Y2G9_ACAPL</name>
<dbReference type="InterPro" id="IPR027417">
    <property type="entry name" value="P-loop_NTPase"/>
</dbReference>
<accession>A0A8B7Y2G9</accession>
<dbReference type="Pfam" id="PF00071">
    <property type="entry name" value="Ras"/>
    <property type="match status" value="1"/>
</dbReference>
<dbReference type="RefSeq" id="XP_022086495.1">
    <property type="nucleotide sequence ID" value="XM_022230803.1"/>
</dbReference>
<dbReference type="GeneID" id="110977037"/>
<gene>
    <name evidence="4" type="primary">LOC110977037</name>
</gene>
<dbReference type="PRINTS" id="PR00449">
    <property type="entry name" value="RASTRNSFRMNG"/>
</dbReference>
<dbReference type="PROSITE" id="PS51421">
    <property type="entry name" value="RAS"/>
    <property type="match status" value="1"/>
</dbReference>
<dbReference type="Gene3D" id="3.40.50.300">
    <property type="entry name" value="P-loop containing nucleotide triphosphate hydrolases"/>
    <property type="match status" value="1"/>
</dbReference>
<dbReference type="Proteomes" id="UP000694845">
    <property type="component" value="Unplaced"/>
</dbReference>
<keyword evidence="3" id="KW-1185">Reference proteome</keyword>
<evidence type="ECO:0000313" key="3">
    <source>
        <dbReference type="Proteomes" id="UP000694845"/>
    </source>
</evidence>
<dbReference type="SUPFAM" id="SSF52540">
    <property type="entry name" value="P-loop containing nucleoside triphosphate hydrolases"/>
    <property type="match status" value="1"/>
</dbReference>
<dbReference type="GO" id="GO:0005525">
    <property type="term" value="F:GTP binding"/>
    <property type="evidence" value="ECO:0007669"/>
    <property type="project" value="InterPro"/>
</dbReference>
<dbReference type="GO" id="GO:0003924">
    <property type="term" value="F:GTPase activity"/>
    <property type="evidence" value="ECO:0007669"/>
    <property type="project" value="InterPro"/>
</dbReference>
<dbReference type="SMART" id="SM00173">
    <property type="entry name" value="RAS"/>
    <property type="match status" value="1"/>
</dbReference>
<keyword evidence="2" id="KW-0547">Nucleotide-binding</keyword>
<dbReference type="PANTHER" id="PTHR47978">
    <property type="match status" value="1"/>
</dbReference>
<dbReference type="AlphaFoldDB" id="A0A8B7Y2G9"/>
<protein>
    <submittedName>
        <fullName evidence="4">Ras-related protein Rab-24-like isoform X2</fullName>
    </submittedName>
</protein>
<evidence type="ECO:0000256" key="1">
    <source>
        <dbReference type="ARBA" id="ARBA00006270"/>
    </source>
</evidence>
<evidence type="ECO:0000256" key="2">
    <source>
        <dbReference type="ARBA" id="ARBA00022741"/>
    </source>
</evidence>
<dbReference type="OrthoDB" id="25896at2759"/>
<dbReference type="SMART" id="SM00174">
    <property type="entry name" value="RHO"/>
    <property type="match status" value="1"/>
</dbReference>
<organism evidence="3 4">
    <name type="scientific">Acanthaster planci</name>
    <name type="common">Crown-of-thorns starfish</name>
    <dbReference type="NCBI Taxonomy" id="133434"/>
    <lineage>
        <taxon>Eukaryota</taxon>
        <taxon>Metazoa</taxon>
        <taxon>Echinodermata</taxon>
        <taxon>Eleutherozoa</taxon>
        <taxon>Asterozoa</taxon>
        <taxon>Asteroidea</taxon>
        <taxon>Valvatacea</taxon>
        <taxon>Valvatida</taxon>
        <taxon>Acanthasteridae</taxon>
        <taxon>Acanthaster</taxon>
    </lineage>
</organism>
<dbReference type="PROSITE" id="PS51419">
    <property type="entry name" value="RAB"/>
    <property type="match status" value="1"/>
</dbReference>
<reference evidence="4" key="1">
    <citation type="submission" date="2025-08" db="UniProtKB">
        <authorList>
            <consortium name="RefSeq"/>
        </authorList>
    </citation>
    <scope>IDENTIFICATION</scope>
</reference>